<dbReference type="SMR" id="A0A2I0BXQ1"/>
<gene>
    <name evidence="3" type="ORF">CK202_2121</name>
    <name evidence="2" type="ORF">CYL21_3453</name>
</gene>
<sequence>MKDHYINILLFALPLNILVYNQRNYYITPRHTETNRSLCECELYSPTNYDSDPEMKRVMQQFEDRTTQRFHEYDEKMQSKRIQCKDRCDKEIQKIILKDKLDKELTEKFATLHTDIQNDAIPTCVCEKSLADKVEKTCLKCTQNLGGIVAPSSGVLGGIGEFELSVWKPAALAAAKEFAEKAGAAQGAIAGNAHGMKIVIYYLKDWGIQQCCPEIFNPFVAKNIYTEVANISGDIIAKYSAKCADTVTGGNSMCKAFCLKLGTNIAHGGRTLSVDHIVQLKIKGLVERADQAVAHVTKTTSETVTAAIKARETALIEGRFESSITSINASIIAIIVIVLILVIIYLILRYRRKKKMKKKLQYLKLLKE</sequence>
<keyword evidence="1" id="KW-0472">Membrane</keyword>
<dbReference type="NCBIfam" id="TIGR01477">
    <property type="entry name" value="RIFIN"/>
    <property type="match status" value="1"/>
</dbReference>
<keyword evidence="1" id="KW-1133">Transmembrane helix</keyword>
<dbReference type="AlphaFoldDB" id="A0A2I0BXQ1"/>
<dbReference type="Proteomes" id="UP000232684">
    <property type="component" value="Unassembled WGS sequence"/>
</dbReference>
<dbReference type="Pfam" id="PF02009">
    <property type="entry name" value="RIFIN"/>
    <property type="match status" value="1"/>
</dbReference>
<reference evidence="2 5" key="2">
    <citation type="submission" date="2018-05" db="EMBL/GenBank/DDBJ databases">
        <title>Genome assembly of Plasmodium falciparum NF54 DiCre.</title>
        <authorList>
            <person name="Baumgarten S."/>
            <person name="Treeck M."/>
            <person name="Scherf A."/>
        </authorList>
    </citation>
    <scope>NUCLEOTIDE SEQUENCE [LARGE SCALE GENOMIC DNA]</scope>
    <source>
        <strain evidence="2">NF54</strain>
    </source>
</reference>
<organism evidence="3 4">
    <name type="scientific">Plasmodium falciparum (isolate NF54)</name>
    <dbReference type="NCBI Taxonomy" id="5843"/>
    <lineage>
        <taxon>Eukaryota</taxon>
        <taxon>Sar</taxon>
        <taxon>Alveolata</taxon>
        <taxon>Apicomplexa</taxon>
        <taxon>Aconoidasida</taxon>
        <taxon>Haemosporida</taxon>
        <taxon>Plasmodiidae</taxon>
        <taxon>Plasmodium</taxon>
        <taxon>Plasmodium (Laverania)</taxon>
    </lineage>
</organism>
<evidence type="ECO:0000256" key="1">
    <source>
        <dbReference type="SAM" id="Phobius"/>
    </source>
</evidence>
<dbReference type="EMBL" id="NYMT01000005">
    <property type="protein sequence ID" value="PKC48025.1"/>
    <property type="molecule type" value="Genomic_DNA"/>
</dbReference>
<keyword evidence="1" id="KW-0812">Transmembrane</keyword>
<reference evidence="3 4" key="1">
    <citation type="submission" date="2017-11" db="EMBL/GenBank/DDBJ databases">
        <title>Plasmodium falciparum NF54 genome assembly.</title>
        <authorList>
            <person name="Bryant J.M."/>
            <person name="Baumgarten S."/>
            <person name="Scheidig-Benatar C."/>
            <person name="Scherf A."/>
        </authorList>
    </citation>
    <scope>NUCLEOTIDE SEQUENCE [LARGE SCALE GENOMIC DNA]</scope>
    <source>
        <strain evidence="3">NF54</strain>
    </source>
</reference>
<dbReference type="InterPro" id="IPR006373">
    <property type="entry name" value="VSA_Rifin"/>
</dbReference>
<evidence type="ECO:0000313" key="2">
    <source>
        <dbReference type="EMBL" id="KAF4328250.1"/>
    </source>
</evidence>
<dbReference type="VEuPathDB" id="PlasmoDB:PfNF54_010019700"/>
<feature type="transmembrane region" description="Helical" evidence="1">
    <location>
        <begin position="329"/>
        <end position="348"/>
    </location>
</feature>
<name>A0A2I0BXQ1_PLAFO</name>
<comment type="caution">
    <text evidence="3">The sequence shown here is derived from an EMBL/GenBank/DDBJ whole genome shotgun (WGS) entry which is preliminary data.</text>
</comment>
<protein>
    <submittedName>
        <fullName evidence="3">Rifin</fullName>
    </submittedName>
</protein>
<dbReference type="EMBL" id="QFXU01000016">
    <property type="protein sequence ID" value="KAF4328250.1"/>
    <property type="molecule type" value="Genomic_DNA"/>
</dbReference>
<accession>A0A2I0BXQ1</accession>
<evidence type="ECO:0000313" key="4">
    <source>
        <dbReference type="Proteomes" id="UP000232684"/>
    </source>
</evidence>
<proteinExistence type="predicted"/>
<dbReference type="Proteomes" id="UP000754359">
    <property type="component" value="Unassembled WGS sequence"/>
</dbReference>
<evidence type="ECO:0000313" key="5">
    <source>
        <dbReference type="Proteomes" id="UP000754359"/>
    </source>
</evidence>
<evidence type="ECO:0000313" key="3">
    <source>
        <dbReference type="EMBL" id="PKC48025.1"/>
    </source>
</evidence>